<dbReference type="Gene3D" id="3.30.230.30">
    <property type="entry name" value="Impact, N-terminal domain"/>
    <property type="match status" value="1"/>
</dbReference>
<gene>
    <name evidence="1" type="ORF">Lpp126_06235</name>
</gene>
<accession>S2RNC7</accession>
<dbReference type="SUPFAM" id="SSF54211">
    <property type="entry name" value="Ribosomal protein S5 domain 2-like"/>
    <property type="match status" value="1"/>
</dbReference>
<organism evidence="1 2">
    <name type="scientific">Lacticaseibacillus paracasei subsp. paracasei Lpp126</name>
    <dbReference type="NCBI Taxonomy" id="1256206"/>
    <lineage>
        <taxon>Bacteria</taxon>
        <taxon>Bacillati</taxon>
        <taxon>Bacillota</taxon>
        <taxon>Bacilli</taxon>
        <taxon>Lactobacillales</taxon>
        <taxon>Lactobacillaceae</taxon>
        <taxon>Lacticaseibacillus</taxon>
    </lineage>
</organism>
<evidence type="ECO:0000313" key="1">
    <source>
        <dbReference type="EMBL" id="EPC78970.1"/>
    </source>
</evidence>
<dbReference type="EMBL" id="ANKC01000433">
    <property type="protein sequence ID" value="EPC78970.1"/>
    <property type="molecule type" value="Genomic_DNA"/>
</dbReference>
<feature type="non-terminal residue" evidence="1">
    <location>
        <position position="43"/>
    </location>
</feature>
<evidence type="ECO:0000313" key="2">
    <source>
        <dbReference type="Proteomes" id="UP000014243"/>
    </source>
</evidence>
<sequence>MSEQYLTIQQTGNYTNTIKKSRFITHLARIKDEDDAKAVIAQV</sequence>
<dbReference type="InterPro" id="IPR020568">
    <property type="entry name" value="Ribosomal_Su5_D2-typ_SF"/>
</dbReference>
<dbReference type="AlphaFoldDB" id="S2RNC7"/>
<name>S2RNC7_LACPA</name>
<proteinExistence type="predicted"/>
<dbReference type="InterPro" id="IPR036956">
    <property type="entry name" value="Impact_N_sf"/>
</dbReference>
<reference evidence="1 2" key="1">
    <citation type="journal article" date="2013" name="PLoS ONE">
        <title>Lactobacillus paracasei comparative genomics: towards species pan-genome definition and exploitation of diversity.</title>
        <authorList>
            <person name="Smokvina T."/>
            <person name="Wels M."/>
            <person name="Polka J."/>
            <person name="Chervaux C."/>
            <person name="Brisse S."/>
            <person name="Boekhorst J."/>
            <person name="van Hylckama Vlieg J.E."/>
            <person name="Siezen R.J."/>
        </authorList>
    </citation>
    <scope>NUCLEOTIDE SEQUENCE [LARGE SCALE GENOMIC DNA]</scope>
    <source>
        <strain evidence="1 2">Lpp126</strain>
    </source>
</reference>
<protein>
    <submittedName>
        <fullName evidence="1">Uncharacterized protein</fullName>
    </submittedName>
</protein>
<comment type="caution">
    <text evidence="1">The sequence shown here is derived from an EMBL/GenBank/DDBJ whole genome shotgun (WGS) entry which is preliminary data.</text>
</comment>
<dbReference type="Proteomes" id="UP000014243">
    <property type="component" value="Unassembled WGS sequence"/>
</dbReference>